<organism evidence="2 3">
    <name type="scientific">Leptospira tipperaryensis</name>
    <dbReference type="NCBI Taxonomy" id="2564040"/>
    <lineage>
        <taxon>Bacteria</taxon>
        <taxon>Pseudomonadati</taxon>
        <taxon>Spirochaetota</taxon>
        <taxon>Spirochaetia</taxon>
        <taxon>Leptospirales</taxon>
        <taxon>Leptospiraceae</taxon>
        <taxon>Leptospira</taxon>
    </lineage>
</organism>
<dbReference type="AlphaFoldDB" id="A0A1D7V197"/>
<feature type="transmembrane region" description="Helical" evidence="1">
    <location>
        <begin position="28"/>
        <end position="50"/>
    </location>
</feature>
<dbReference type="Proteomes" id="UP000094197">
    <property type="component" value="Chromosome 1"/>
</dbReference>
<feature type="transmembrane region" description="Helical" evidence="1">
    <location>
        <begin position="159"/>
        <end position="176"/>
    </location>
</feature>
<feature type="transmembrane region" description="Helical" evidence="1">
    <location>
        <begin position="70"/>
        <end position="94"/>
    </location>
</feature>
<sequence length="232" mass="27664">MKIRWVNNVQYLPQTFPKWILFGCKYPITFLLLGLINGGIGYFLFYWYYYGIQYEWLPNKLNSGKSSLDYNNFLIFFLIFLIVSGVFFWLFWVLALSKPAGTITVEEAIEMSKKFDSKLQPTASSFSLKDFMKIRWINHEVQPLPGSPSWIVFVCKYPFLYLLPTLILFPYAYFWYRWILEWESGEKERLYFGKLSLLYDLFGKTGVIGFYLSIGGGFLWLFWYYAIRKPKN</sequence>
<dbReference type="RefSeq" id="WP_069608826.1">
    <property type="nucleotide sequence ID" value="NZ_CP015217.1"/>
</dbReference>
<feature type="transmembrane region" description="Helical" evidence="1">
    <location>
        <begin position="208"/>
        <end position="227"/>
    </location>
</feature>
<proteinExistence type="predicted"/>
<gene>
    <name evidence="2" type="ORF">A0128_18305</name>
</gene>
<reference evidence="2 3" key="1">
    <citation type="submission" date="2016-04" db="EMBL/GenBank/DDBJ databases">
        <title>Complete genome seqeunce of Leptospira alstonii serovar Room22.</title>
        <authorList>
            <person name="Nally J.E."/>
            <person name="Bayles D.O."/>
            <person name="Hurley D."/>
            <person name="Fanning S."/>
            <person name="McMahon B.J."/>
            <person name="Arent Z."/>
        </authorList>
    </citation>
    <scope>NUCLEOTIDE SEQUENCE [LARGE SCALE GENOMIC DNA]</scope>
    <source>
        <strain evidence="2 3">GWTS #1</strain>
    </source>
</reference>
<name>A0A1D7V197_9LEPT</name>
<keyword evidence="3" id="KW-1185">Reference proteome</keyword>
<dbReference type="EMBL" id="CP015217">
    <property type="protein sequence ID" value="AOP35624.1"/>
    <property type="molecule type" value="Genomic_DNA"/>
</dbReference>
<keyword evidence="1" id="KW-1133">Transmembrane helix</keyword>
<accession>A0A1D7V197</accession>
<dbReference type="KEGG" id="laj:A0128_18305"/>
<dbReference type="OrthoDB" id="335375at2"/>
<keyword evidence="1" id="KW-0472">Membrane</keyword>
<keyword evidence="1" id="KW-0812">Transmembrane</keyword>
<evidence type="ECO:0000313" key="3">
    <source>
        <dbReference type="Proteomes" id="UP000094197"/>
    </source>
</evidence>
<evidence type="ECO:0000313" key="2">
    <source>
        <dbReference type="EMBL" id="AOP35624.1"/>
    </source>
</evidence>
<evidence type="ECO:0000256" key="1">
    <source>
        <dbReference type="SAM" id="Phobius"/>
    </source>
</evidence>
<protein>
    <submittedName>
        <fullName evidence="2">Uncharacterized protein</fullName>
    </submittedName>
</protein>